<evidence type="ECO:0000259" key="3">
    <source>
        <dbReference type="PROSITE" id="PS50071"/>
    </source>
</evidence>
<dbReference type="CDD" id="cd00086">
    <property type="entry name" value="homeodomain"/>
    <property type="match status" value="1"/>
</dbReference>
<keyword evidence="1 2" id="KW-0238">DNA-binding</keyword>
<dbReference type="PROSITE" id="PS50071">
    <property type="entry name" value="HOMEOBOX_2"/>
    <property type="match status" value="1"/>
</dbReference>
<dbReference type="GO" id="GO:0007417">
    <property type="term" value="P:central nervous system development"/>
    <property type="evidence" value="ECO:0007669"/>
    <property type="project" value="TreeGrafter"/>
</dbReference>
<sequence length="295" mass="33551">MRPLIAKWRGEGKKIIMFLDDGFGTAETYDKTVIMSREIKSDLLLSGLVPKVDKSCWEPVQELQWLGSQLNTANFTRYGSEVDGLPEVLAEKVSLLPELLKVTKAENTHLSYKRGFNRWRRWGAGGATAAANNGIPDRLFKRHGRWLSETAKDGYVKSSVDERLRSPEETIGVAAFIVAYEEGLSTLIGVAFFIVAYEEGLCRSIAYEEGLVPAYSMPGVVVDYVIRECGRTTFTSDQALKLKLEYARTDYVSRHRRFKLAATLQLTESQIKFWFQKRRAKDKRIEKAQNDHTLR</sequence>
<dbReference type="PANTHER" id="PTHR24335:SF4">
    <property type="entry name" value="EXTRA-EXTRA"/>
    <property type="match status" value="1"/>
</dbReference>
<dbReference type="Proteomes" id="UP000828390">
    <property type="component" value="Unassembled WGS sequence"/>
</dbReference>
<dbReference type="Pfam" id="PF00046">
    <property type="entry name" value="Homeodomain"/>
    <property type="match status" value="1"/>
</dbReference>
<name>A0A9D3YPE9_DREPO</name>
<evidence type="ECO:0000313" key="4">
    <source>
        <dbReference type="EMBL" id="KAH3702743.1"/>
    </source>
</evidence>
<dbReference type="GO" id="GO:0048812">
    <property type="term" value="P:neuron projection morphogenesis"/>
    <property type="evidence" value="ECO:0007669"/>
    <property type="project" value="TreeGrafter"/>
</dbReference>
<dbReference type="SUPFAM" id="SSF46689">
    <property type="entry name" value="Homeodomain-like"/>
    <property type="match status" value="1"/>
</dbReference>
<proteinExistence type="predicted"/>
<comment type="caution">
    <text evidence="4">The sequence shown here is derived from an EMBL/GenBank/DDBJ whole genome shotgun (WGS) entry which is preliminary data.</text>
</comment>
<dbReference type="InterPro" id="IPR009057">
    <property type="entry name" value="Homeodomain-like_sf"/>
</dbReference>
<comment type="subcellular location">
    <subcellularLocation>
        <location evidence="1 2">Nucleus</location>
    </subcellularLocation>
</comment>
<dbReference type="EMBL" id="JAIWYP010000015">
    <property type="protein sequence ID" value="KAH3702743.1"/>
    <property type="molecule type" value="Genomic_DNA"/>
</dbReference>
<accession>A0A9D3YPE9</accession>
<feature type="DNA-binding region" description="Homeobox" evidence="1">
    <location>
        <begin position="233"/>
        <end position="286"/>
    </location>
</feature>
<dbReference type="InterPro" id="IPR042768">
    <property type="entry name" value="MNX1/Ceh-12"/>
</dbReference>
<dbReference type="PANTHER" id="PTHR24335">
    <property type="entry name" value="MOTOR NEURON AND PANCREAS HOMEOBOX PROTEIN"/>
    <property type="match status" value="1"/>
</dbReference>
<evidence type="ECO:0000313" key="5">
    <source>
        <dbReference type="Proteomes" id="UP000828390"/>
    </source>
</evidence>
<reference evidence="4" key="1">
    <citation type="journal article" date="2019" name="bioRxiv">
        <title>The Genome of the Zebra Mussel, Dreissena polymorpha: A Resource for Invasive Species Research.</title>
        <authorList>
            <person name="McCartney M.A."/>
            <person name="Auch B."/>
            <person name="Kono T."/>
            <person name="Mallez S."/>
            <person name="Zhang Y."/>
            <person name="Obille A."/>
            <person name="Becker A."/>
            <person name="Abrahante J.E."/>
            <person name="Garbe J."/>
            <person name="Badalamenti J.P."/>
            <person name="Herman A."/>
            <person name="Mangelson H."/>
            <person name="Liachko I."/>
            <person name="Sullivan S."/>
            <person name="Sone E.D."/>
            <person name="Koren S."/>
            <person name="Silverstein K.A.T."/>
            <person name="Beckman K.B."/>
            <person name="Gohl D.M."/>
        </authorList>
    </citation>
    <scope>NUCLEOTIDE SEQUENCE</scope>
    <source>
        <strain evidence="4">Duluth1</strain>
        <tissue evidence="4">Whole animal</tissue>
    </source>
</reference>
<evidence type="ECO:0000256" key="2">
    <source>
        <dbReference type="RuleBase" id="RU000682"/>
    </source>
</evidence>
<protein>
    <recommendedName>
        <fullName evidence="3">Homeobox domain-containing protein</fullName>
    </recommendedName>
</protein>
<organism evidence="4 5">
    <name type="scientific">Dreissena polymorpha</name>
    <name type="common">Zebra mussel</name>
    <name type="synonym">Mytilus polymorpha</name>
    <dbReference type="NCBI Taxonomy" id="45954"/>
    <lineage>
        <taxon>Eukaryota</taxon>
        <taxon>Metazoa</taxon>
        <taxon>Spiralia</taxon>
        <taxon>Lophotrochozoa</taxon>
        <taxon>Mollusca</taxon>
        <taxon>Bivalvia</taxon>
        <taxon>Autobranchia</taxon>
        <taxon>Heteroconchia</taxon>
        <taxon>Euheterodonta</taxon>
        <taxon>Imparidentia</taxon>
        <taxon>Neoheterodontei</taxon>
        <taxon>Myida</taxon>
        <taxon>Dreissenoidea</taxon>
        <taxon>Dreissenidae</taxon>
        <taxon>Dreissena</taxon>
    </lineage>
</organism>
<dbReference type="Gene3D" id="1.10.10.60">
    <property type="entry name" value="Homeodomain-like"/>
    <property type="match status" value="1"/>
</dbReference>
<evidence type="ECO:0000256" key="1">
    <source>
        <dbReference type="PROSITE-ProRule" id="PRU00108"/>
    </source>
</evidence>
<dbReference type="GO" id="GO:0005634">
    <property type="term" value="C:nucleus"/>
    <property type="evidence" value="ECO:0007669"/>
    <property type="project" value="UniProtKB-SubCell"/>
</dbReference>
<dbReference type="GO" id="GO:1990837">
    <property type="term" value="F:sequence-specific double-stranded DNA binding"/>
    <property type="evidence" value="ECO:0007669"/>
    <property type="project" value="TreeGrafter"/>
</dbReference>
<keyword evidence="1 2" id="KW-0371">Homeobox</keyword>
<dbReference type="AlphaFoldDB" id="A0A9D3YPE9"/>
<keyword evidence="1 2" id="KW-0539">Nucleus</keyword>
<keyword evidence="5" id="KW-1185">Reference proteome</keyword>
<dbReference type="SMART" id="SM00389">
    <property type="entry name" value="HOX"/>
    <property type="match status" value="1"/>
</dbReference>
<feature type="domain" description="Homeobox" evidence="3">
    <location>
        <begin position="231"/>
        <end position="285"/>
    </location>
</feature>
<reference evidence="4" key="2">
    <citation type="submission" date="2020-11" db="EMBL/GenBank/DDBJ databases">
        <authorList>
            <person name="McCartney M.A."/>
            <person name="Auch B."/>
            <person name="Kono T."/>
            <person name="Mallez S."/>
            <person name="Becker A."/>
            <person name="Gohl D.M."/>
            <person name="Silverstein K.A.T."/>
            <person name="Koren S."/>
            <person name="Bechman K.B."/>
            <person name="Herman A."/>
            <person name="Abrahante J.E."/>
            <person name="Garbe J."/>
        </authorList>
    </citation>
    <scope>NUCLEOTIDE SEQUENCE</scope>
    <source>
        <strain evidence="4">Duluth1</strain>
        <tissue evidence="4">Whole animal</tissue>
    </source>
</reference>
<gene>
    <name evidence="4" type="ORF">DPMN_077769</name>
</gene>
<dbReference type="InterPro" id="IPR001356">
    <property type="entry name" value="HD"/>
</dbReference>